<dbReference type="EMBL" id="CP086715">
    <property type="protein sequence ID" value="WOO79852.1"/>
    <property type="molecule type" value="Genomic_DNA"/>
</dbReference>
<protein>
    <submittedName>
        <fullName evidence="2">Uncharacterized protein</fullName>
    </submittedName>
</protein>
<dbReference type="Proteomes" id="UP000827549">
    <property type="component" value="Chromosome 2"/>
</dbReference>
<feature type="region of interest" description="Disordered" evidence="1">
    <location>
        <begin position="104"/>
        <end position="124"/>
    </location>
</feature>
<dbReference type="GeneID" id="87806611"/>
<evidence type="ECO:0000256" key="1">
    <source>
        <dbReference type="SAM" id="MobiDB-lite"/>
    </source>
</evidence>
<gene>
    <name evidence="2" type="ORF">LOC62_02G003367</name>
</gene>
<feature type="region of interest" description="Disordered" evidence="1">
    <location>
        <begin position="1"/>
        <end position="24"/>
    </location>
</feature>
<dbReference type="RefSeq" id="XP_062625884.1">
    <property type="nucleotide sequence ID" value="XM_062769900.1"/>
</dbReference>
<evidence type="ECO:0000313" key="3">
    <source>
        <dbReference type="Proteomes" id="UP000827549"/>
    </source>
</evidence>
<accession>A0AAF0Y4G1</accession>
<reference evidence="2" key="1">
    <citation type="submission" date="2023-10" db="EMBL/GenBank/DDBJ databases">
        <authorList>
            <person name="Noh H."/>
        </authorList>
    </citation>
    <scope>NUCLEOTIDE SEQUENCE</scope>
    <source>
        <strain evidence="2">DUCC4014</strain>
    </source>
</reference>
<dbReference type="AlphaFoldDB" id="A0AAF0Y4G1"/>
<organism evidence="2 3">
    <name type="scientific">Vanrija pseudolonga</name>
    <dbReference type="NCBI Taxonomy" id="143232"/>
    <lineage>
        <taxon>Eukaryota</taxon>
        <taxon>Fungi</taxon>
        <taxon>Dikarya</taxon>
        <taxon>Basidiomycota</taxon>
        <taxon>Agaricomycotina</taxon>
        <taxon>Tremellomycetes</taxon>
        <taxon>Trichosporonales</taxon>
        <taxon>Trichosporonaceae</taxon>
        <taxon>Vanrija</taxon>
    </lineage>
</organism>
<proteinExistence type="predicted"/>
<keyword evidence="3" id="KW-1185">Reference proteome</keyword>
<name>A0AAF0Y4G1_9TREE</name>
<sequence>MVNDKNYNGSGQPAAANTTQPRTTPYAATTHISTGILAVDDYLNNNGEVTPVGIIFSQDDLNNAVNHGYTVYRMELDPYDDWLSFEQFADMYYDCVEAQAQAQSQAQSQYTPPQPDEAPVANRPLLPANKPRVRIRIRNRKATPKVPTGLPFPRRSDPRPGPYICQPHEYPALEVAIQKGLSRTLKELNHMMFQHPHHPLSSLEFWGAIDEGYGLYRAHASEFWDGHDHPVRTGSPDMYITVDDFYARYYHNAAVTAMKVGISLNLICPVIPAPFVRLPAAPVARPIFKTYRR</sequence>
<evidence type="ECO:0000313" key="2">
    <source>
        <dbReference type="EMBL" id="WOO79852.1"/>
    </source>
</evidence>